<dbReference type="InterPro" id="IPR006439">
    <property type="entry name" value="HAD-SF_hydro_IA"/>
</dbReference>
<name>A0A917FY47_9BACL</name>
<dbReference type="InterPro" id="IPR036412">
    <property type="entry name" value="HAD-like_sf"/>
</dbReference>
<evidence type="ECO:0000313" key="2">
    <source>
        <dbReference type="Proteomes" id="UP000644756"/>
    </source>
</evidence>
<proteinExistence type="predicted"/>
<gene>
    <name evidence="1" type="ORF">GCM10010916_33390</name>
</gene>
<dbReference type="PRINTS" id="PR00413">
    <property type="entry name" value="HADHALOGNASE"/>
</dbReference>
<keyword evidence="2" id="KW-1185">Reference proteome</keyword>
<organism evidence="1 2">
    <name type="scientific">Paenibacillus abyssi</name>
    <dbReference type="NCBI Taxonomy" id="1340531"/>
    <lineage>
        <taxon>Bacteria</taxon>
        <taxon>Bacillati</taxon>
        <taxon>Bacillota</taxon>
        <taxon>Bacilli</taxon>
        <taxon>Bacillales</taxon>
        <taxon>Paenibacillaceae</taxon>
        <taxon>Paenibacillus</taxon>
    </lineage>
</organism>
<dbReference type="SFLD" id="SFLDG01135">
    <property type="entry name" value="C1.5.6:_HAD__Beta-PGM__Phospha"/>
    <property type="match status" value="1"/>
</dbReference>
<dbReference type="GO" id="GO:0008253">
    <property type="term" value="F:5'-nucleotidase activity"/>
    <property type="evidence" value="ECO:0007669"/>
    <property type="project" value="InterPro"/>
</dbReference>
<dbReference type="Proteomes" id="UP000644756">
    <property type="component" value="Unassembled WGS sequence"/>
</dbReference>
<dbReference type="Gene3D" id="3.40.50.1000">
    <property type="entry name" value="HAD superfamily/HAD-like"/>
    <property type="match status" value="1"/>
</dbReference>
<protein>
    <submittedName>
        <fullName evidence="1">Noncanonical pyrimidine nucleotidase, YjjG family protein</fullName>
    </submittedName>
</protein>
<dbReference type="InterPro" id="IPR052550">
    <property type="entry name" value="Pyrimidine_5'-ntase_YjjG"/>
</dbReference>
<dbReference type="InterPro" id="IPR023214">
    <property type="entry name" value="HAD_sf"/>
</dbReference>
<comment type="caution">
    <text evidence="1">The sequence shown here is derived from an EMBL/GenBank/DDBJ whole genome shotgun (WGS) entry which is preliminary data.</text>
</comment>
<dbReference type="SUPFAM" id="SSF56784">
    <property type="entry name" value="HAD-like"/>
    <property type="match status" value="1"/>
</dbReference>
<dbReference type="InterPro" id="IPR023198">
    <property type="entry name" value="PGP-like_dom2"/>
</dbReference>
<dbReference type="RefSeq" id="WP_188532210.1">
    <property type="nucleotide sequence ID" value="NZ_BMGR01000011.1"/>
</dbReference>
<accession>A0A917FY47</accession>
<dbReference type="InterPro" id="IPR041492">
    <property type="entry name" value="HAD_2"/>
</dbReference>
<sequence>MSYQVILFDADDTLFDYAKSELHALEHAFIEMGMECNSAYVESYRVINQQLWREFETGLIKLDLLRTERFRRLFTVHQPDITIDAEQFSHTYLKYLGEGSFVLDGAVSVCSYLLANGYRIAVITNGIKVVQFERINRSELSNSFEQIIVSEDAGFQKPNKGIFDYAFNKLNIQDKSSVLIVGDSLSSDIQGGINYGIDTCWFNPHRKINASGIQSTYEIHKLEELLAILGEDYHLAGGKKSTP</sequence>
<dbReference type="Gene3D" id="1.10.150.240">
    <property type="entry name" value="Putative phosphatase, domain 2"/>
    <property type="match status" value="1"/>
</dbReference>
<dbReference type="NCBIfam" id="TIGR02254">
    <property type="entry name" value="YjjG_YfnB"/>
    <property type="match status" value="1"/>
</dbReference>
<dbReference type="SFLD" id="SFLDG01129">
    <property type="entry name" value="C1.5:_HAD__Beta-PGM__Phosphata"/>
    <property type="match status" value="1"/>
</dbReference>
<dbReference type="CDD" id="cd04305">
    <property type="entry name" value="HAD_Neu5Ac-Pase_like"/>
    <property type="match status" value="1"/>
</dbReference>
<dbReference type="EMBL" id="BMGR01000011">
    <property type="protein sequence ID" value="GGG13795.1"/>
    <property type="molecule type" value="Genomic_DNA"/>
</dbReference>
<dbReference type="Pfam" id="PF13419">
    <property type="entry name" value="HAD_2"/>
    <property type="match status" value="1"/>
</dbReference>
<dbReference type="AlphaFoldDB" id="A0A917FY47"/>
<dbReference type="PANTHER" id="PTHR47478">
    <property type="match status" value="1"/>
</dbReference>
<dbReference type="InterPro" id="IPR011951">
    <property type="entry name" value="HAD-SF_hydro_IA_YjjG/PynA"/>
</dbReference>
<evidence type="ECO:0000313" key="1">
    <source>
        <dbReference type="EMBL" id="GGG13795.1"/>
    </source>
</evidence>
<dbReference type="SFLD" id="SFLDS00003">
    <property type="entry name" value="Haloacid_Dehalogenase"/>
    <property type="match status" value="1"/>
</dbReference>
<dbReference type="PANTHER" id="PTHR47478:SF1">
    <property type="entry name" value="PYRIMIDINE 5'-NUCLEOTIDASE YJJG"/>
    <property type="match status" value="1"/>
</dbReference>
<reference evidence="1" key="2">
    <citation type="submission" date="2020-09" db="EMBL/GenBank/DDBJ databases">
        <authorList>
            <person name="Sun Q."/>
            <person name="Zhou Y."/>
        </authorList>
    </citation>
    <scope>NUCLEOTIDE SEQUENCE</scope>
    <source>
        <strain evidence="1">CGMCC 1.12987</strain>
    </source>
</reference>
<dbReference type="NCBIfam" id="TIGR01549">
    <property type="entry name" value="HAD-SF-IA-v1"/>
    <property type="match status" value="1"/>
</dbReference>
<reference evidence="1" key="1">
    <citation type="journal article" date="2014" name="Int. J. Syst. Evol. Microbiol.">
        <title>Complete genome sequence of Corynebacterium casei LMG S-19264T (=DSM 44701T), isolated from a smear-ripened cheese.</title>
        <authorList>
            <consortium name="US DOE Joint Genome Institute (JGI-PGF)"/>
            <person name="Walter F."/>
            <person name="Albersmeier A."/>
            <person name="Kalinowski J."/>
            <person name="Ruckert C."/>
        </authorList>
    </citation>
    <scope>NUCLEOTIDE SEQUENCE</scope>
    <source>
        <strain evidence="1">CGMCC 1.12987</strain>
    </source>
</reference>
<dbReference type="NCBIfam" id="NF006976">
    <property type="entry name" value="PRK09449.1"/>
    <property type="match status" value="1"/>
</dbReference>